<dbReference type="Proteomes" id="UP000265520">
    <property type="component" value="Unassembled WGS sequence"/>
</dbReference>
<accession>A0A392P013</accession>
<evidence type="ECO:0000313" key="1">
    <source>
        <dbReference type="EMBL" id="MCI05358.1"/>
    </source>
</evidence>
<protein>
    <submittedName>
        <fullName evidence="1">Putative ribonuclease H protein</fullName>
    </submittedName>
</protein>
<keyword evidence="2" id="KW-1185">Reference proteome</keyword>
<comment type="caution">
    <text evidence="1">The sequence shown here is derived from an EMBL/GenBank/DDBJ whole genome shotgun (WGS) entry which is preliminary data.</text>
</comment>
<organism evidence="1 2">
    <name type="scientific">Trifolium medium</name>
    <dbReference type="NCBI Taxonomy" id="97028"/>
    <lineage>
        <taxon>Eukaryota</taxon>
        <taxon>Viridiplantae</taxon>
        <taxon>Streptophyta</taxon>
        <taxon>Embryophyta</taxon>
        <taxon>Tracheophyta</taxon>
        <taxon>Spermatophyta</taxon>
        <taxon>Magnoliopsida</taxon>
        <taxon>eudicotyledons</taxon>
        <taxon>Gunneridae</taxon>
        <taxon>Pentapetalae</taxon>
        <taxon>rosids</taxon>
        <taxon>fabids</taxon>
        <taxon>Fabales</taxon>
        <taxon>Fabaceae</taxon>
        <taxon>Papilionoideae</taxon>
        <taxon>50 kb inversion clade</taxon>
        <taxon>NPAAA clade</taxon>
        <taxon>Hologalegina</taxon>
        <taxon>IRL clade</taxon>
        <taxon>Trifolieae</taxon>
        <taxon>Trifolium</taxon>
    </lineage>
</organism>
<dbReference type="AlphaFoldDB" id="A0A392P013"/>
<sequence>MVMMRMVENIMRLVGTWESVTKPKAYGGLGLRRLVHMNTACLMKLGWAIRSGEEALWTDVIKGKYGRGNSNFEHVEAKTHDSSLLKSLVKLWRDFDAYEFWSVVSNGNSVNAWKDRWLFQGDADVDNSLVRNQQWQLYNSFSVQFIMQIQ</sequence>
<dbReference type="EMBL" id="LXQA010058423">
    <property type="protein sequence ID" value="MCI05358.1"/>
    <property type="molecule type" value="Genomic_DNA"/>
</dbReference>
<evidence type="ECO:0000313" key="2">
    <source>
        <dbReference type="Proteomes" id="UP000265520"/>
    </source>
</evidence>
<name>A0A392P013_9FABA</name>
<reference evidence="1 2" key="1">
    <citation type="journal article" date="2018" name="Front. Plant Sci.">
        <title>Red Clover (Trifolium pratense) and Zigzag Clover (T. medium) - A Picture of Genomic Similarities and Differences.</title>
        <authorList>
            <person name="Dluhosova J."/>
            <person name="Istvanek J."/>
            <person name="Nedelnik J."/>
            <person name="Repkova J."/>
        </authorList>
    </citation>
    <scope>NUCLEOTIDE SEQUENCE [LARGE SCALE GENOMIC DNA]</scope>
    <source>
        <strain evidence="2">cv. 10/8</strain>
        <tissue evidence="1">Leaf</tissue>
    </source>
</reference>
<proteinExistence type="predicted"/>